<evidence type="ECO:0000313" key="2">
    <source>
        <dbReference type="Proteomes" id="UP000037460"/>
    </source>
</evidence>
<organism evidence="1 2">
    <name type="scientific">Chrysochromulina tobinii</name>
    <dbReference type="NCBI Taxonomy" id="1460289"/>
    <lineage>
        <taxon>Eukaryota</taxon>
        <taxon>Haptista</taxon>
        <taxon>Haptophyta</taxon>
        <taxon>Prymnesiophyceae</taxon>
        <taxon>Prymnesiales</taxon>
        <taxon>Chrysochromulinaceae</taxon>
        <taxon>Chrysochromulina</taxon>
    </lineage>
</organism>
<protein>
    <submittedName>
        <fullName evidence="1">Uncharacterized protein</fullName>
    </submittedName>
</protein>
<keyword evidence="2" id="KW-1185">Reference proteome</keyword>
<dbReference type="AlphaFoldDB" id="A0A0M0J7N3"/>
<dbReference type="Proteomes" id="UP000037460">
    <property type="component" value="Unassembled WGS sequence"/>
</dbReference>
<reference evidence="2" key="1">
    <citation type="journal article" date="2015" name="PLoS Genet.">
        <title>Genome Sequence and Transcriptome Analyses of Chrysochromulina tobin: Metabolic Tools for Enhanced Algal Fitness in the Prominent Order Prymnesiales (Haptophyceae).</title>
        <authorList>
            <person name="Hovde B.T."/>
            <person name="Deodato C.R."/>
            <person name="Hunsperger H.M."/>
            <person name="Ryken S.A."/>
            <person name="Yost W."/>
            <person name="Jha R.K."/>
            <person name="Patterson J."/>
            <person name="Monnat R.J. Jr."/>
            <person name="Barlow S.B."/>
            <person name="Starkenburg S.R."/>
            <person name="Cattolico R.A."/>
        </authorList>
    </citation>
    <scope>NUCLEOTIDE SEQUENCE</scope>
    <source>
        <strain evidence="2">CCMP291</strain>
    </source>
</reference>
<gene>
    <name evidence="1" type="ORF">Ctob_005383</name>
</gene>
<name>A0A0M0J7N3_9EUKA</name>
<comment type="caution">
    <text evidence="1">The sequence shown here is derived from an EMBL/GenBank/DDBJ whole genome shotgun (WGS) entry which is preliminary data.</text>
</comment>
<dbReference type="EMBL" id="JWZX01003275">
    <property type="protein sequence ID" value="KOO22455.1"/>
    <property type="molecule type" value="Genomic_DNA"/>
</dbReference>
<proteinExistence type="predicted"/>
<sequence>MEHEEAPQSDAPHVTTSAVEVIIALTAARTPLPLALLAPLREMVMVLLRELVMELVIPPEAAVPGATLMFTLYAPPKTVIAPVAPGTALMAEGDGGDASAAAGGALLSSALIKASMSSSRQRNSRCCLLC</sequence>
<evidence type="ECO:0000313" key="1">
    <source>
        <dbReference type="EMBL" id="KOO22455.1"/>
    </source>
</evidence>
<accession>A0A0M0J7N3</accession>